<evidence type="ECO:0000256" key="5">
    <source>
        <dbReference type="ARBA" id="ARBA00022741"/>
    </source>
</evidence>
<evidence type="ECO:0000256" key="2">
    <source>
        <dbReference type="ARBA" id="ARBA00012438"/>
    </source>
</evidence>
<reference evidence="12 13" key="1">
    <citation type="submission" date="2019-02" db="EMBL/GenBank/DDBJ databases">
        <title>Sequencing the genomes of 1000 actinobacteria strains.</title>
        <authorList>
            <person name="Klenk H.-P."/>
        </authorList>
    </citation>
    <scope>NUCLEOTIDE SEQUENCE [LARGE SCALE GENOMIC DNA]</scope>
    <source>
        <strain evidence="12 13">DSM 18319</strain>
    </source>
</reference>
<evidence type="ECO:0000256" key="6">
    <source>
        <dbReference type="ARBA" id="ARBA00022777"/>
    </source>
</evidence>
<sequence length="454" mass="49410">MTTITATQATTQPAQRTHDNYGRLWLRVPQELGFLLLNLPIAVISLVVLSTLFFTGLGLIAILVGVFITVAAMYTARALGTLELLRLQWAGRPRIARPQWEKPGETQSFWRITLAPFADGHYWLYLLHGMVVAPIIGILSWTISFVWLTVGLTGATSWIWQRALPDEANDTWLHELLIDWAVPGAELDIDPVLGESLLYLAIGLIFLATLPLVTRGLTLLHNVVARGMLSAWRSEALSLEVASLSASRGAAVLAEDQSLRRLERDIHDGPQQRLVRLQMDLASAERKIDADPDAAKALLTEAREQARDTLEELRALSRGFAPPILQDRGLIAGLESLAARSTIPVSLELQLDPAIRLAPEIERSAYFVAAELLTNAAKHSGAGAIRLHLALRAEPSAQWLDLWVIDNGSGGAEKRAGHGLSGLEDRLTGLRGVLSIDSPLGGPTAVGAHIPLPR</sequence>
<dbReference type="CDD" id="cd16917">
    <property type="entry name" value="HATPase_UhpB-NarQ-NarX-like"/>
    <property type="match status" value="1"/>
</dbReference>
<dbReference type="InterPro" id="IPR011712">
    <property type="entry name" value="Sig_transdc_His_kin_sub3_dim/P"/>
</dbReference>
<dbReference type="Pfam" id="PF13796">
    <property type="entry name" value="Sensor"/>
    <property type="match status" value="1"/>
</dbReference>
<dbReference type="EC" id="2.7.13.3" evidence="2"/>
<dbReference type="EMBL" id="SHLC01000001">
    <property type="protein sequence ID" value="RZU64882.1"/>
    <property type="molecule type" value="Genomic_DNA"/>
</dbReference>
<feature type="transmembrane region" description="Helical" evidence="9">
    <location>
        <begin position="32"/>
        <end position="53"/>
    </location>
</feature>
<keyword evidence="5" id="KW-0547">Nucleotide-binding</keyword>
<dbReference type="GO" id="GO:0000155">
    <property type="term" value="F:phosphorelay sensor kinase activity"/>
    <property type="evidence" value="ECO:0007669"/>
    <property type="project" value="InterPro"/>
</dbReference>
<keyword evidence="8" id="KW-0902">Two-component regulatory system</keyword>
<evidence type="ECO:0000313" key="12">
    <source>
        <dbReference type="EMBL" id="RZU64882.1"/>
    </source>
</evidence>
<feature type="domain" description="Signal transduction histidine kinase subgroup 3 dimerisation and phosphoacceptor" evidence="10">
    <location>
        <begin position="260"/>
        <end position="323"/>
    </location>
</feature>
<dbReference type="InterPro" id="IPR050482">
    <property type="entry name" value="Sensor_HK_TwoCompSys"/>
</dbReference>
<keyword evidence="9" id="KW-1133">Transmembrane helix</keyword>
<dbReference type="Gene3D" id="1.20.5.1930">
    <property type="match status" value="1"/>
</dbReference>
<feature type="transmembrane region" description="Helical" evidence="9">
    <location>
        <begin position="59"/>
        <end position="79"/>
    </location>
</feature>
<dbReference type="InterPro" id="IPR036890">
    <property type="entry name" value="HATPase_C_sf"/>
</dbReference>
<proteinExistence type="predicted"/>
<evidence type="ECO:0000256" key="7">
    <source>
        <dbReference type="ARBA" id="ARBA00022840"/>
    </source>
</evidence>
<dbReference type="Gene3D" id="3.30.565.10">
    <property type="entry name" value="Histidine kinase-like ATPase, C-terminal domain"/>
    <property type="match status" value="1"/>
</dbReference>
<keyword evidence="4" id="KW-0808">Transferase</keyword>
<evidence type="ECO:0000256" key="4">
    <source>
        <dbReference type="ARBA" id="ARBA00022679"/>
    </source>
</evidence>
<feature type="transmembrane region" description="Helical" evidence="9">
    <location>
        <begin position="122"/>
        <end position="148"/>
    </location>
</feature>
<dbReference type="PANTHER" id="PTHR24421">
    <property type="entry name" value="NITRATE/NITRITE SENSOR PROTEIN NARX-RELATED"/>
    <property type="match status" value="1"/>
</dbReference>
<dbReference type="InterPro" id="IPR025828">
    <property type="entry name" value="Put_sensor_dom"/>
</dbReference>
<comment type="catalytic activity">
    <reaction evidence="1">
        <text>ATP + protein L-histidine = ADP + protein N-phospho-L-histidine.</text>
        <dbReference type="EC" id="2.7.13.3"/>
    </reaction>
</comment>
<dbReference type="GO" id="GO:0005524">
    <property type="term" value="F:ATP binding"/>
    <property type="evidence" value="ECO:0007669"/>
    <property type="project" value="UniProtKB-KW"/>
</dbReference>
<gene>
    <name evidence="12" type="ORF">EV379_1193</name>
</gene>
<keyword evidence="6 12" id="KW-0418">Kinase</keyword>
<organism evidence="12 13">
    <name type="scientific">Microterricola gilva</name>
    <dbReference type="NCBI Taxonomy" id="393267"/>
    <lineage>
        <taxon>Bacteria</taxon>
        <taxon>Bacillati</taxon>
        <taxon>Actinomycetota</taxon>
        <taxon>Actinomycetes</taxon>
        <taxon>Micrococcales</taxon>
        <taxon>Microbacteriaceae</taxon>
        <taxon>Microterricola</taxon>
    </lineage>
</organism>
<evidence type="ECO:0000256" key="3">
    <source>
        <dbReference type="ARBA" id="ARBA00022553"/>
    </source>
</evidence>
<keyword evidence="13" id="KW-1185">Reference proteome</keyword>
<dbReference type="SUPFAM" id="SSF55874">
    <property type="entry name" value="ATPase domain of HSP90 chaperone/DNA topoisomerase II/histidine kinase"/>
    <property type="match status" value="1"/>
</dbReference>
<comment type="caution">
    <text evidence="12">The sequence shown here is derived from an EMBL/GenBank/DDBJ whole genome shotgun (WGS) entry which is preliminary data.</text>
</comment>
<evidence type="ECO:0000259" key="11">
    <source>
        <dbReference type="Pfam" id="PF13796"/>
    </source>
</evidence>
<dbReference type="GO" id="GO:0046983">
    <property type="term" value="F:protein dimerization activity"/>
    <property type="evidence" value="ECO:0007669"/>
    <property type="project" value="InterPro"/>
</dbReference>
<evidence type="ECO:0000256" key="9">
    <source>
        <dbReference type="SAM" id="Phobius"/>
    </source>
</evidence>
<dbReference type="Pfam" id="PF07730">
    <property type="entry name" value="HisKA_3"/>
    <property type="match status" value="1"/>
</dbReference>
<keyword evidence="9" id="KW-0472">Membrane</keyword>
<dbReference type="RefSeq" id="WP_130505315.1">
    <property type="nucleotide sequence ID" value="NZ_SHLC01000001.1"/>
</dbReference>
<keyword evidence="9" id="KW-0812">Transmembrane</keyword>
<feature type="domain" description="Putative sensor" evidence="11">
    <location>
        <begin position="34"/>
        <end position="229"/>
    </location>
</feature>
<evidence type="ECO:0000256" key="8">
    <source>
        <dbReference type="ARBA" id="ARBA00023012"/>
    </source>
</evidence>
<name>A0A4Q8AK55_9MICO</name>
<evidence type="ECO:0000313" key="13">
    <source>
        <dbReference type="Proteomes" id="UP000291483"/>
    </source>
</evidence>
<dbReference type="PANTHER" id="PTHR24421:SF10">
    <property type="entry name" value="NITRATE_NITRITE SENSOR PROTEIN NARQ"/>
    <property type="match status" value="1"/>
</dbReference>
<protein>
    <recommendedName>
        <fullName evidence="2">histidine kinase</fullName>
        <ecNumber evidence="2">2.7.13.3</ecNumber>
    </recommendedName>
</protein>
<evidence type="ECO:0000259" key="10">
    <source>
        <dbReference type="Pfam" id="PF07730"/>
    </source>
</evidence>
<dbReference type="Proteomes" id="UP000291483">
    <property type="component" value="Unassembled WGS sequence"/>
</dbReference>
<keyword evidence="3" id="KW-0597">Phosphoprotein</keyword>
<keyword evidence="7" id="KW-0067">ATP-binding</keyword>
<dbReference type="OrthoDB" id="5242012at2"/>
<dbReference type="GO" id="GO:0016020">
    <property type="term" value="C:membrane"/>
    <property type="evidence" value="ECO:0007669"/>
    <property type="project" value="InterPro"/>
</dbReference>
<feature type="transmembrane region" description="Helical" evidence="9">
    <location>
        <begin position="197"/>
        <end position="220"/>
    </location>
</feature>
<accession>A0A4Q8AK55</accession>
<dbReference type="AlphaFoldDB" id="A0A4Q8AK55"/>
<evidence type="ECO:0000256" key="1">
    <source>
        <dbReference type="ARBA" id="ARBA00000085"/>
    </source>
</evidence>